<dbReference type="EMBL" id="BMYZ01000003">
    <property type="protein sequence ID" value="GGY84638.1"/>
    <property type="molecule type" value="Genomic_DNA"/>
</dbReference>
<comment type="caution">
    <text evidence="3">The sequence shown here is derived from an EMBL/GenBank/DDBJ whole genome shotgun (WGS) entry which is preliminary data.</text>
</comment>
<evidence type="ECO:0000256" key="1">
    <source>
        <dbReference type="SAM" id="Phobius"/>
    </source>
</evidence>
<keyword evidence="4" id="KW-1185">Reference proteome</keyword>
<name>A0ABQ3B8X1_9GAMM</name>
<dbReference type="InterPro" id="IPR000620">
    <property type="entry name" value="EamA_dom"/>
</dbReference>
<feature type="transmembrane region" description="Helical" evidence="1">
    <location>
        <begin position="106"/>
        <end position="123"/>
    </location>
</feature>
<keyword evidence="1" id="KW-0472">Membrane</keyword>
<feature type="domain" description="EamA" evidence="2">
    <location>
        <begin position="155"/>
        <end position="286"/>
    </location>
</feature>
<dbReference type="SUPFAM" id="SSF103481">
    <property type="entry name" value="Multidrug resistance efflux transporter EmrE"/>
    <property type="match status" value="2"/>
</dbReference>
<feature type="domain" description="EamA" evidence="2">
    <location>
        <begin position="14"/>
        <end position="146"/>
    </location>
</feature>
<dbReference type="PANTHER" id="PTHR22911:SF103">
    <property type="entry name" value="BLR2811 PROTEIN"/>
    <property type="match status" value="1"/>
</dbReference>
<feature type="transmembrane region" description="Helical" evidence="1">
    <location>
        <begin position="130"/>
        <end position="149"/>
    </location>
</feature>
<feature type="transmembrane region" description="Helical" evidence="1">
    <location>
        <begin position="12"/>
        <end position="36"/>
    </location>
</feature>
<organism evidence="3 4">
    <name type="scientific">Cellvibrio zantedeschiae</name>
    <dbReference type="NCBI Taxonomy" id="1237077"/>
    <lineage>
        <taxon>Bacteria</taxon>
        <taxon>Pseudomonadati</taxon>
        <taxon>Pseudomonadota</taxon>
        <taxon>Gammaproteobacteria</taxon>
        <taxon>Cellvibrionales</taxon>
        <taxon>Cellvibrionaceae</taxon>
        <taxon>Cellvibrio</taxon>
    </lineage>
</organism>
<keyword evidence="1" id="KW-1133">Transmembrane helix</keyword>
<feature type="transmembrane region" description="Helical" evidence="1">
    <location>
        <begin position="218"/>
        <end position="237"/>
    </location>
</feature>
<dbReference type="RefSeq" id="WP_189420423.1">
    <property type="nucleotide sequence ID" value="NZ_BMYZ01000003.1"/>
</dbReference>
<protein>
    <recommendedName>
        <fullName evidence="2">EamA domain-containing protein</fullName>
    </recommendedName>
</protein>
<gene>
    <name evidence="3" type="ORF">GCM10011613_32030</name>
</gene>
<feature type="transmembrane region" description="Helical" evidence="1">
    <location>
        <begin position="42"/>
        <end position="63"/>
    </location>
</feature>
<feature type="transmembrane region" description="Helical" evidence="1">
    <location>
        <begin position="75"/>
        <end position="94"/>
    </location>
</feature>
<dbReference type="Proteomes" id="UP000619761">
    <property type="component" value="Unassembled WGS sequence"/>
</dbReference>
<feature type="transmembrane region" description="Helical" evidence="1">
    <location>
        <begin position="270"/>
        <end position="288"/>
    </location>
</feature>
<evidence type="ECO:0000259" key="2">
    <source>
        <dbReference type="Pfam" id="PF00892"/>
    </source>
</evidence>
<accession>A0ABQ3B8X1</accession>
<proteinExistence type="predicted"/>
<evidence type="ECO:0000313" key="4">
    <source>
        <dbReference type="Proteomes" id="UP000619761"/>
    </source>
</evidence>
<dbReference type="InterPro" id="IPR037185">
    <property type="entry name" value="EmrE-like"/>
</dbReference>
<keyword evidence="1" id="KW-0812">Transmembrane</keyword>
<feature type="transmembrane region" description="Helical" evidence="1">
    <location>
        <begin position="186"/>
        <end position="206"/>
    </location>
</feature>
<feature type="transmembrane region" description="Helical" evidence="1">
    <location>
        <begin position="155"/>
        <end position="174"/>
    </location>
</feature>
<feature type="transmembrane region" description="Helical" evidence="1">
    <location>
        <begin position="244"/>
        <end position="264"/>
    </location>
</feature>
<evidence type="ECO:0000313" key="3">
    <source>
        <dbReference type="EMBL" id="GGY84638.1"/>
    </source>
</evidence>
<reference evidence="4" key="1">
    <citation type="journal article" date="2019" name="Int. J. Syst. Evol. Microbiol.">
        <title>The Global Catalogue of Microorganisms (GCM) 10K type strain sequencing project: providing services to taxonomists for standard genome sequencing and annotation.</title>
        <authorList>
            <consortium name="The Broad Institute Genomics Platform"/>
            <consortium name="The Broad Institute Genome Sequencing Center for Infectious Disease"/>
            <person name="Wu L."/>
            <person name="Ma J."/>
        </authorList>
    </citation>
    <scope>NUCLEOTIDE SEQUENCE [LARGE SCALE GENOMIC DNA]</scope>
    <source>
        <strain evidence="4">KCTC 32239</strain>
    </source>
</reference>
<dbReference type="PANTHER" id="PTHR22911">
    <property type="entry name" value="ACYL-MALONYL CONDENSING ENZYME-RELATED"/>
    <property type="match status" value="1"/>
</dbReference>
<dbReference type="Pfam" id="PF00892">
    <property type="entry name" value="EamA"/>
    <property type="match status" value="2"/>
</dbReference>
<sequence>MSLTQTAPHQNPFTGFLLAASGLLMFACMDSCTKYLAAHYNVPFVVAMRYITQCVLMFVVLVPRHSSHLIKTQRTGLAIVRAVSLSFASLFVGLALQRMPLAETTAINFLAPMLVVLLASPLLGETIGPMGWVAAVGGFLGVLLIVRPGSGLDTAGILFSLLAVCANTTYQLLSRVLASTEKAITLLFYTALVGSIFFGLALPWFWENKTPSNLEFGLFLLMGVSGGLGHYFFTSAFRYAPASMLAPVTYLQLLWAALLGWIIFNNTPDQISILGMIIVAASGLMIALKSRRTAS</sequence>